<keyword evidence="4" id="KW-0548">Nucleotidyltransferase</keyword>
<dbReference type="RefSeq" id="WP_010878612.1">
    <property type="nucleotide sequence ID" value="NZ_CP006577.1"/>
</dbReference>
<dbReference type="GO" id="GO:0016779">
    <property type="term" value="F:nucleotidyltransferase activity"/>
    <property type="evidence" value="ECO:0007669"/>
    <property type="project" value="UniProtKB-KW"/>
</dbReference>
<comment type="function">
    <text evidence="2">Stimulates transcription elongation.</text>
</comment>
<dbReference type="PANTHER" id="PTHR40704">
    <property type="entry name" value="TRANSCRIPTION ELONGATION FACTOR SPT4"/>
    <property type="match status" value="1"/>
</dbReference>
<evidence type="ECO:0000313" key="5">
    <source>
        <dbReference type="Proteomes" id="UP000028501"/>
    </source>
</evidence>
<dbReference type="AlphaFoldDB" id="A0A075WE64"/>
<dbReference type="KEGG" id="afg:AFULGI_00012130"/>
<dbReference type="SUPFAM" id="SSF63393">
    <property type="entry name" value="RNA polymerase subunits"/>
    <property type="match status" value="1"/>
</dbReference>
<sequence length="62" mass="7037">MAELACKNCRFINVDTNICRNCGSTDLTKEWYGYVVIVDPEKSEIAKRLEIKIPGKYALRVG</sequence>
<dbReference type="GO" id="GO:0008270">
    <property type="term" value="F:zinc ion binding"/>
    <property type="evidence" value="ECO:0007669"/>
    <property type="project" value="UniProtKB-UniRule"/>
</dbReference>
<organism evidence="4 5">
    <name type="scientific">Archaeoglobus fulgidus DSM 8774</name>
    <dbReference type="NCBI Taxonomy" id="1344584"/>
    <lineage>
        <taxon>Archaea</taxon>
        <taxon>Methanobacteriati</taxon>
        <taxon>Methanobacteriota</taxon>
        <taxon>Archaeoglobi</taxon>
        <taxon>Archaeoglobales</taxon>
        <taxon>Archaeoglobaceae</taxon>
        <taxon>Archaeoglobus</taxon>
    </lineage>
</organism>
<keyword evidence="1 2" id="KW-0804">Transcription</keyword>
<name>A0A075WE64_ARCFL</name>
<dbReference type="NCBIfam" id="NF041664">
    <property type="entry name" value="RNAP_arch_Epp"/>
    <property type="match status" value="1"/>
</dbReference>
<dbReference type="GO" id="GO:0000428">
    <property type="term" value="C:DNA-directed RNA polymerase complex"/>
    <property type="evidence" value="ECO:0007669"/>
    <property type="project" value="UniProtKB-KW"/>
</dbReference>
<dbReference type="InterPro" id="IPR007178">
    <property type="entry name" value="Spt4_arch"/>
</dbReference>
<feature type="binding site" evidence="2">
    <location>
        <position position="9"/>
    </location>
    <ligand>
        <name>Zn(2+)</name>
        <dbReference type="ChEBI" id="CHEBI:29105"/>
    </ligand>
</feature>
<evidence type="ECO:0000313" key="4">
    <source>
        <dbReference type="EMBL" id="AIG97992.1"/>
    </source>
</evidence>
<keyword evidence="2" id="KW-0805">Transcription regulation</keyword>
<reference evidence="4 5" key="1">
    <citation type="submission" date="2013-07" db="EMBL/GenBank/DDBJ databases">
        <title>Genome of Archaeoglobus fulgidus.</title>
        <authorList>
            <person name="Fiebig A."/>
            <person name="Birkeland N.-K."/>
        </authorList>
    </citation>
    <scope>NUCLEOTIDE SEQUENCE [LARGE SCALE GENOMIC DNA]</scope>
    <source>
        <strain evidence="4 5">DSM 8774</strain>
    </source>
</reference>
<dbReference type="Pfam" id="PF06093">
    <property type="entry name" value="Spt4"/>
    <property type="match status" value="1"/>
</dbReference>
<comment type="similarity">
    <text evidence="2">Belongs to the archaeal Spt4 family.</text>
</comment>
<dbReference type="InterPro" id="IPR029040">
    <property type="entry name" value="RPABC4/Spt4"/>
</dbReference>
<dbReference type="HAMAP" id="MF_00949">
    <property type="entry name" value="Spt4_arch"/>
    <property type="match status" value="1"/>
</dbReference>
<evidence type="ECO:0000259" key="3">
    <source>
        <dbReference type="SMART" id="SM01389"/>
    </source>
</evidence>
<proteinExistence type="inferred from homology"/>
<dbReference type="Proteomes" id="UP000028501">
    <property type="component" value="Chromosome"/>
</dbReference>
<dbReference type="GeneID" id="24794721"/>
<keyword evidence="2" id="KW-0479">Metal-binding</keyword>
<evidence type="ECO:0000256" key="1">
    <source>
        <dbReference type="ARBA" id="ARBA00023163"/>
    </source>
</evidence>
<accession>A0A075WE64</accession>
<keyword evidence="4" id="KW-0240">DNA-directed RNA polymerase</keyword>
<dbReference type="HOGENOM" id="CLU_199467_0_0_2"/>
<evidence type="ECO:0000256" key="2">
    <source>
        <dbReference type="HAMAP-Rule" id="MF_00949"/>
    </source>
</evidence>
<feature type="domain" description="Spt4/RpoE2 zinc finger" evidence="3">
    <location>
        <begin position="3"/>
        <end position="62"/>
    </location>
</feature>
<keyword evidence="4" id="KW-0808">Transferase</keyword>
<dbReference type="SMART" id="SM01389">
    <property type="entry name" value="Spt4"/>
    <property type="match status" value="1"/>
</dbReference>
<keyword evidence="2" id="KW-0862">Zinc</keyword>
<feature type="binding site" evidence="2">
    <location>
        <position position="19"/>
    </location>
    <ligand>
        <name>Zn(2+)</name>
        <dbReference type="ChEBI" id="CHEBI:29105"/>
    </ligand>
</feature>
<dbReference type="GO" id="GO:0006355">
    <property type="term" value="P:regulation of DNA-templated transcription"/>
    <property type="evidence" value="ECO:0007669"/>
    <property type="project" value="UniProtKB-UniRule"/>
</dbReference>
<protein>
    <recommendedName>
        <fullName evidence="2">Transcription elongation factor Spt4</fullName>
    </recommendedName>
</protein>
<feature type="binding site" evidence="2">
    <location>
        <position position="22"/>
    </location>
    <ligand>
        <name>Zn(2+)</name>
        <dbReference type="ChEBI" id="CHEBI:29105"/>
    </ligand>
</feature>
<gene>
    <name evidence="2" type="primary">spt4</name>
    <name evidence="4" type="ORF">AFULGI_00012130</name>
</gene>
<dbReference type="InterPro" id="IPR038589">
    <property type="entry name" value="Spt4_dom_sf"/>
</dbReference>
<dbReference type="EMBL" id="CP006577">
    <property type="protein sequence ID" value="AIG97992.1"/>
    <property type="molecule type" value="Genomic_DNA"/>
</dbReference>
<comment type="subunit">
    <text evidence="2">Heterodimer composed of Spt4 and Spt5.</text>
</comment>
<feature type="binding site" evidence="2">
    <location>
        <position position="6"/>
    </location>
    <ligand>
        <name>Zn(2+)</name>
        <dbReference type="ChEBI" id="CHEBI:29105"/>
    </ligand>
</feature>
<dbReference type="InterPro" id="IPR022800">
    <property type="entry name" value="Spt4/RpoE2_Znf"/>
</dbReference>
<dbReference type="PANTHER" id="PTHR40704:SF1">
    <property type="entry name" value="TRANSCRIPTION ELONGATION FACTOR SPT4"/>
    <property type="match status" value="1"/>
</dbReference>
<dbReference type="Gene3D" id="2.20.28.90">
    <property type="match status" value="1"/>
</dbReference>